<feature type="compositionally biased region" description="Polar residues" evidence="1">
    <location>
        <begin position="488"/>
        <end position="499"/>
    </location>
</feature>
<feature type="compositionally biased region" description="Basic residues" evidence="1">
    <location>
        <begin position="2108"/>
        <end position="2117"/>
    </location>
</feature>
<feature type="region of interest" description="Disordered" evidence="1">
    <location>
        <begin position="972"/>
        <end position="1001"/>
    </location>
</feature>
<feature type="region of interest" description="Disordered" evidence="1">
    <location>
        <begin position="1535"/>
        <end position="1729"/>
    </location>
</feature>
<keyword evidence="3" id="KW-1185">Reference proteome</keyword>
<feature type="compositionally biased region" description="Polar residues" evidence="1">
    <location>
        <begin position="1"/>
        <end position="35"/>
    </location>
</feature>
<feature type="compositionally biased region" description="Basic and acidic residues" evidence="1">
    <location>
        <begin position="878"/>
        <end position="889"/>
    </location>
</feature>
<feature type="region of interest" description="Disordered" evidence="1">
    <location>
        <begin position="2036"/>
        <end position="2057"/>
    </location>
</feature>
<feature type="compositionally biased region" description="Low complexity" evidence="1">
    <location>
        <begin position="2258"/>
        <end position="2271"/>
    </location>
</feature>
<feature type="compositionally biased region" description="Polar residues" evidence="1">
    <location>
        <begin position="690"/>
        <end position="712"/>
    </location>
</feature>
<feature type="compositionally biased region" description="Polar residues" evidence="1">
    <location>
        <begin position="260"/>
        <end position="273"/>
    </location>
</feature>
<feature type="compositionally biased region" description="Basic and acidic residues" evidence="1">
    <location>
        <begin position="40"/>
        <end position="49"/>
    </location>
</feature>
<organism evidence="2 3">
    <name type="scientific">Sclerotinia borealis (strain F-4128)</name>
    <dbReference type="NCBI Taxonomy" id="1432307"/>
    <lineage>
        <taxon>Eukaryota</taxon>
        <taxon>Fungi</taxon>
        <taxon>Dikarya</taxon>
        <taxon>Ascomycota</taxon>
        <taxon>Pezizomycotina</taxon>
        <taxon>Leotiomycetes</taxon>
        <taxon>Helotiales</taxon>
        <taxon>Sclerotiniaceae</taxon>
        <taxon>Sclerotinia</taxon>
    </lineage>
</organism>
<accession>W9CA41</accession>
<feature type="region of interest" description="Disordered" evidence="1">
    <location>
        <begin position="611"/>
        <end position="644"/>
    </location>
</feature>
<dbReference type="OrthoDB" id="5151921at2759"/>
<dbReference type="EMBL" id="AYSA01000462">
    <property type="protein sequence ID" value="ESZ91729.1"/>
    <property type="molecule type" value="Genomic_DNA"/>
</dbReference>
<reference evidence="2 3" key="1">
    <citation type="journal article" date="2014" name="Genome Announc.">
        <title>Draft genome sequence of Sclerotinia borealis, a psychrophilic plant pathogenic fungus.</title>
        <authorList>
            <person name="Mardanov A.V."/>
            <person name="Beletsky A.V."/>
            <person name="Kadnikov V.V."/>
            <person name="Ignatov A.N."/>
            <person name="Ravin N.V."/>
        </authorList>
    </citation>
    <scope>NUCLEOTIDE SEQUENCE [LARGE SCALE GENOMIC DNA]</scope>
    <source>
        <strain evidence="3">F-4157</strain>
    </source>
</reference>
<feature type="region of interest" description="Disordered" evidence="1">
    <location>
        <begin position="1071"/>
        <end position="1128"/>
    </location>
</feature>
<feature type="compositionally biased region" description="Polar residues" evidence="1">
    <location>
        <begin position="506"/>
        <end position="543"/>
    </location>
</feature>
<gene>
    <name evidence="2" type="ORF">SBOR_7880</name>
</gene>
<feature type="compositionally biased region" description="Basic and acidic residues" evidence="1">
    <location>
        <begin position="368"/>
        <end position="378"/>
    </location>
</feature>
<feature type="compositionally biased region" description="Polar residues" evidence="1">
    <location>
        <begin position="620"/>
        <end position="629"/>
    </location>
</feature>
<feature type="compositionally biased region" description="Polar residues" evidence="1">
    <location>
        <begin position="748"/>
        <end position="763"/>
    </location>
</feature>
<feature type="region of interest" description="Disordered" evidence="1">
    <location>
        <begin position="1770"/>
        <end position="1992"/>
    </location>
</feature>
<feature type="region of interest" description="Disordered" evidence="1">
    <location>
        <begin position="433"/>
        <end position="582"/>
    </location>
</feature>
<feature type="compositionally biased region" description="Polar residues" evidence="1">
    <location>
        <begin position="1082"/>
        <end position="1099"/>
    </location>
</feature>
<feature type="region of interest" description="Disordered" evidence="1">
    <location>
        <begin position="1291"/>
        <end position="1357"/>
    </location>
</feature>
<feature type="region of interest" description="Disordered" evidence="1">
    <location>
        <begin position="1223"/>
        <end position="1244"/>
    </location>
</feature>
<sequence>MARPYNTTSDKNGSLMTPMSAGPNTPISYRANVNRQKTKKWTEAKKIDYGGDDWGDDDEYDPYDVYGNEPEPEPAPAPVSKPTGLRQQGQGLHSAREMSQDRGQKSYGHLPSASAGGALNRRNSFEANDETRHFSNSTIRQEPVPPATSPPNSADSSIVPATRFSQMGVGGIRHTRDPSGPPSLHISTQQSSPTGSRKPVMCVDPAPPEASYQNEPKPLPIRTNTNNSSILSAGSVNTLSDYETSRDFSPSAVPAPLTMRASSGPQSATNEAPTTKFPVRKSSLSTMGAEAQRIHQRSQDTLATPFPTSSRRPPSPGSAARSQLNPGASNIKPLPFIRPADIYRRVEEEKQEKERLSLDSARPSMESIRMERSSDRSHPPGQGVSRERSSSDSLGPGNRARYSFGDEGSDSGRRLMPILEPVKERKSEYGFEGFNANEIPSPGLEISNPPAGSKATSPTLQDLHRSSGFGTDFFPQSKPDRGHGPSAETFTEQSEQTSPEDFRQPGDTSLRSQPSFGFRSVVSQAFDRTSDNSLPPTPASKTGSEVRRSDSESTGTTGISPIISRGPSNAITDNRNREMTTPAIMELVEPTSSNPQDVTHEDYEEILPPAFVPGHRRDISTPSPGNSPARTPDLGTASKRISMGEQAWISSAPAASLIGDESQNASLEPARPAFDRDVSFRPQIPGGWQSYATTVNTNTVQPEIVRSQSPQTADDPVQDSAADDLTPTTTKHPLPDSSLEALDVKSDSMPTTDSNGNVYSAMTSHPDLVPSNERTLPEAQLRPDATPESIPTEPTPTPPMKNMRVPSDEVVSDNPPKHTVALQQSIENETIADERLLPPSRPQVLPTWSTDPKPLDEESDKLRKEIYRSLSPLPAESEQAHENLHDRPDSYNIDQPRESSYLTGVYDDYWNDTVDEEQSSPIATASSPLKAQTEQIIPADMPEIRPLSSYRISLQQTRPPLPTRFSWEKSMESIRQPDVNTSEPPRSHAEQSIENAAASHGDLQQVDPEPYMEKEVLEEPSQVEHHLERDVALGAGAAATNLHTSYLESPPTVNISLAQEKIELQSASYPITSTPENEHPNHGSTLDLSTDPLGSNPHSPASIPSPLMAREPSPSRRGSAPSPRTSNLGRILTFKEILAMKDIHERVHAFDETRERFASMDSGMHEWIFALKAEQPEHADVTESYGGFRSSVPTGSARRNTKSGAGALQSPYYQQYLNASAPPQASAPVLRPGQTAPPGIQQGFSPAHAKITTQQVQAKGKEFLHTAGMFGGKAGKAGFQAGKGLLAKGKNRLRAAGSSDKTSSPPKPRNPNRSSWGLALSLSRATGRTDASRDAEQNPPSEPATQSRMSTSLDMLTPPRMVGNPIRNEEAQAAYGAQMNQMSREIAGKILAPDGTEDEHLVNYPGPISKYQPTWDPYNATLINEQDRFVDDEPTDHHPIAADLIINNIFISAKEPRSTRSNSNDAAFYDAPEEQSGSRVLVLASSVFEEDTMQPTAGPEASTQPPISMMNRPRGASLDQAAIFDQPSRAAIQSVQTPLSIQSTDQNTASFEGQGRQPSFKALPPIRRTSKFGFEFGSRKPQTRFPISDDDDEDEDGSNGGLQDVTTFTTTAGNSGDSNSQQTSQVDVPIAGPLRGQQSNVQTNAPPRFSVFPRVSDPFVQSNNNSQDARRSNSAVRHTRQYSWNDPSVGSRSRRGSVSDQQFAPSRDSNAPPPLIPALPFESPPSSAQRYPELFGGMTAEIENNHDMPGGYYQAPIGRTEAFLPRQQTSESEIPRVGPSQNYQEATGHRRRRSSDLVNRGMNFVRSISRERKNSLSRDEAISPIDTSATNTSRDDRQKQRGSGFWGNFDITGEQPSNSPIGRKSMVAHYSGSQSNLMASPHDSLRTTPGSSFNPSSTLQTPRSNALGRSTTTMGKALQRDEKKSRLSGLSGLFSRSSKGDGSVLFKPKRATTDLSSYSPRGGTLSSPQFEAQTTQDVDVDHTRRPSRPLNFLSKFAPSTSVQKIENPTEDSRTHQELRVRRPSVSGLLTGMLRKRSYTLDKDSERSEYDGRRPMTVPTARMYSDLHAESHEAATPTQRLKKTDQQRGRTRSTSKPDGSKQEQQSHSYSHHRPRRHGTPPPQVPEPQYGSVPIPGGYNLVRGDGTTATPTSYDPRGLNNLRRPSLGDTLSNSSQQYSIPSPVSPLAHSGSPILYQSPSVHQTFTPEGRVPILPAINTHISPFTSSDRAHHPSHEDILARSPAREQPGQQRPFQLALPHDSTANSRSSRSSTPPVPPPKDHPVASRIPISVPLPAEEFLPLNENIDIDRFPLPPSPPQHSSELQRHRNLSVATDDGLQRSNTGRSLVSAVSQISDSPSPQPQADNAIEYVLHVDGDNSVKRNSMNLYDAIPRLPIVNRQMVGKYAEMKEETKMGISGDLEVGDGDENAIGDKIDHEGVEIETGRAREQRLQMSATSYPGMEWNPYAGGYTGDE</sequence>
<feature type="region of interest" description="Disordered" evidence="1">
    <location>
        <begin position="2258"/>
        <end position="2285"/>
    </location>
</feature>
<feature type="compositionally biased region" description="Polar residues" evidence="1">
    <location>
        <begin position="1636"/>
        <end position="1645"/>
    </location>
</feature>
<feature type="compositionally biased region" description="Low complexity" evidence="1">
    <location>
        <begin position="1688"/>
        <end position="1699"/>
    </location>
</feature>
<feature type="region of interest" description="Disordered" evidence="1">
    <location>
        <begin position="1"/>
        <end position="419"/>
    </location>
</feature>
<feature type="region of interest" description="Disordered" evidence="1">
    <location>
        <begin position="2069"/>
        <end position="2185"/>
    </location>
</feature>
<feature type="compositionally biased region" description="Acidic residues" evidence="1">
    <location>
        <begin position="50"/>
        <end position="62"/>
    </location>
</feature>
<protein>
    <submittedName>
        <fullName evidence="2">Uncharacterized protein</fullName>
    </submittedName>
</protein>
<dbReference type="Proteomes" id="UP000019487">
    <property type="component" value="Unassembled WGS sequence"/>
</dbReference>
<feature type="compositionally biased region" description="Polar residues" evidence="1">
    <location>
        <begin position="1700"/>
        <end position="1709"/>
    </location>
</feature>
<feature type="compositionally biased region" description="Acidic residues" evidence="1">
    <location>
        <begin position="1588"/>
        <end position="1597"/>
    </location>
</feature>
<feature type="compositionally biased region" description="Polar residues" evidence="1">
    <location>
        <begin position="185"/>
        <end position="195"/>
    </location>
</feature>
<feature type="compositionally biased region" description="Low complexity" evidence="1">
    <location>
        <begin position="1927"/>
        <end position="1937"/>
    </location>
</feature>
<evidence type="ECO:0000256" key="1">
    <source>
        <dbReference type="SAM" id="MobiDB-lite"/>
    </source>
</evidence>
<feature type="compositionally biased region" description="Low complexity" evidence="1">
    <location>
        <begin position="303"/>
        <end position="322"/>
    </location>
</feature>
<feature type="compositionally biased region" description="Polar residues" evidence="1">
    <location>
        <begin position="2167"/>
        <end position="2180"/>
    </location>
</feature>
<feature type="compositionally biased region" description="Polar residues" evidence="1">
    <location>
        <begin position="1535"/>
        <end position="1551"/>
    </location>
</feature>
<feature type="region of interest" description="Disordered" evidence="1">
    <location>
        <begin position="2330"/>
        <end position="2361"/>
    </location>
</feature>
<proteinExistence type="predicted"/>
<comment type="caution">
    <text evidence="2">The sequence shown here is derived from an EMBL/GenBank/DDBJ whole genome shotgun (WGS) entry which is preliminary data.</text>
</comment>
<evidence type="ECO:0000313" key="2">
    <source>
        <dbReference type="EMBL" id="ESZ91729.1"/>
    </source>
</evidence>
<feature type="compositionally biased region" description="Polar residues" evidence="1">
    <location>
        <begin position="1604"/>
        <end position="1626"/>
    </location>
</feature>
<feature type="compositionally biased region" description="Polar residues" evidence="1">
    <location>
        <begin position="1953"/>
        <end position="1977"/>
    </location>
</feature>
<feature type="compositionally biased region" description="Polar residues" evidence="1">
    <location>
        <begin position="1886"/>
        <end position="1914"/>
    </location>
</feature>
<feature type="compositionally biased region" description="Polar residues" evidence="1">
    <location>
        <begin position="2337"/>
        <end position="2349"/>
    </location>
</feature>
<feature type="compositionally biased region" description="Low complexity" evidence="1">
    <location>
        <begin position="1110"/>
        <end position="1124"/>
    </location>
</feature>
<feature type="region of interest" description="Disordered" evidence="1">
    <location>
        <begin position="871"/>
        <end position="895"/>
    </location>
</feature>
<feature type="region of interest" description="Disordered" evidence="1">
    <location>
        <begin position="828"/>
        <end position="859"/>
    </location>
</feature>
<feature type="compositionally biased region" description="Basic and acidic residues" evidence="1">
    <location>
        <begin position="1808"/>
        <end position="1821"/>
    </location>
</feature>
<feature type="region of interest" description="Disordered" evidence="1">
    <location>
        <begin position="1489"/>
        <end position="1513"/>
    </location>
</feature>
<feature type="compositionally biased region" description="Basic and acidic residues" evidence="1">
    <location>
        <begin position="94"/>
        <end position="104"/>
    </location>
</feature>
<feature type="compositionally biased region" description="Polar residues" evidence="1">
    <location>
        <begin position="222"/>
        <end position="242"/>
    </location>
</feature>
<feature type="compositionally biased region" description="Polar residues" evidence="1">
    <location>
        <begin position="2091"/>
        <end position="2104"/>
    </location>
</feature>
<dbReference type="STRING" id="1432307.W9CA41"/>
<feature type="compositionally biased region" description="Basic and acidic residues" evidence="1">
    <location>
        <begin position="341"/>
        <end position="357"/>
    </location>
</feature>
<dbReference type="HOGENOM" id="CLU_000887_0_0_1"/>
<feature type="compositionally biased region" description="Basic and acidic residues" evidence="1">
    <location>
        <begin position="2038"/>
        <end position="2053"/>
    </location>
</feature>
<name>W9CA41_SCLBF</name>
<evidence type="ECO:0000313" key="3">
    <source>
        <dbReference type="Proteomes" id="UP000019487"/>
    </source>
</evidence>
<feature type="region of interest" description="Disordered" evidence="1">
    <location>
        <begin position="660"/>
        <end position="815"/>
    </location>
</feature>
<feature type="compositionally biased region" description="Polar residues" evidence="1">
    <location>
        <begin position="1659"/>
        <end position="1686"/>
    </location>
</feature>
<feature type="compositionally biased region" description="Polar residues" evidence="1">
    <location>
        <begin position="1343"/>
        <end position="1354"/>
    </location>
</feature>